<sequence>MPPLPMAVPPLVPRNAAAPTNNTPRGYEPQNDRIARRTSVAIGVALICFVTLVLGLYVVARWRPTKRRGPPMPPPPNARPERPRRRTGFIGWVRAAPFSTREFTREQQRQLSSSSPESSEPSSGAATINEEYKTFTLPSSKGARVHGGAHRATVEMAEVDAVSVGREPLQ</sequence>
<keyword evidence="2" id="KW-1133">Transmembrane helix</keyword>
<evidence type="ECO:0000313" key="3">
    <source>
        <dbReference type="EMBL" id="EGO23507.1"/>
    </source>
</evidence>
<organism>
    <name type="scientific">Serpula lacrymans var. lacrymans (strain S7.9)</name>
    <name type="common">Dry rot fungus</name>
    <dbReference type="NCBI Taxonomy" id="578457"/>
    <lineage>
        <taxon>Eukaryota</taxon>
        <taxon>Fungi</taxon>
        <taxon>Dikarya</taxon>
        <taxon>Basidiomycota</taxon>
        <taxon>Agaricomycotina</taxon>
        <taxon>Agaricomycetes</taxon>
        <taxon>Agaricomycetidae</taxon>
        <taxon>Boletales</taxon>
        <taxon>Coniophorineae</taxon>
        <taxon>Serpulaceae</taxon>
        <taxon>Serpula</taxon>
    </lineage>
</organism>
<name>F8P0F2_SERL9</name>
<dbReference type="EMBL" id="GL945435">
    <property type="protein sequence ID" value="EGO23507.1"/>
    <property type="molecule type" value="Genomic_DNA"/>
</dbReference>
<feature type="transmembrane region" description="Helical" evidence="2">
    <location>
        <begin position="40"/>
        <end position="60"/>
    </location>
</feature>
<feature type="region of interest" description="Disordered" evidence="1">
    <location>
        <begin position="1"/>
        <end position="31"/>
    </location>
</feature>
<keyword evidence="2" id="KW-0812">Transmembrane</keyword>
<feature type="region of interest" description="Disordered" evidence="1">
    <location>
        <begin position="65"/>
        <end position="130"/>
    </location>
</feature>
<protein>
    <recommendedName>
        <fullName evidence="4">Transmembrane protein</fullName>
    </recommendedName>
</protein>
<feature type="compositionally biased region" description="Low complexity" evidence="1">
    <location>
        <begin position="112"/>
        <end position="123"/>
    </location>
</feature>
<dbReference type="RefSeq" id="XP_007319269.1">
    <property type="nucleotide sequence ID" value="XM_007319207.1"/>
</dbReference>
<evidence type="ECO:0000256" key="2">
    <source>
        <dbReference type="SAM" id="Phobius"/>
    </source>
</evidence>
<reference evidence="3" key="1">
    <citation type="submission" date="2011-04" db="EMBL/GenBank/DDBJ databases">
        <title>Evolution of plant cell wall degrading machinery underlies the functional diversity of forest fungi.</title>
        <authorList>
            <consortium name="US DOE Joint Genome Institute (JGI-PGF)"/>
            <person name="Eastwood D.C."/>
            <person name="Floudas D."/>
            <person name="Binder M."/>
            <person name="Majcherczyk A."/>
            <person name="Schneider P."/>
            <person name="Aerts A."/>
            <person name="Asiegbu F.O."/>
            <person name="Baker S.E."/>
            <person name="Barry K."/>
            <person name="Bendiksby M."/>
            <person name="Blumentritt M."/>
            <person name="Coutinho P.M."/>
            <person name="Cullen D."/>
            <person name="Cullen D."/>
            <person name="Gathman A."/>
            <person name="Goodell B."/>
            <person name="Henrissat B."/>
            <person name="Ihrmark K."/>
            <person name="Kauserud H."/>
            <person name="Kohler A."/>
            <person name="LaButti K."/>
            <person name="Lapidus A."/>
            <person name="Lavin J.L."/>
            <person name="Lee Y.-H."/>
            <person name="Lindquist E."/>
            <person name="Lilly W."/>
            <person name="Lucas S."/>
            <person name="Morin E."/>
            <person name="Murat C."/>
            <person name="Oguiza J.A."/>
            <person name="Park J."/>
            <person name="Pisabarro A.G."/>
            <person name="Riley R."/>
            <person name="Rosling A."/>
            <person name="Salamov A."/>
            <person name="Schmidt O."/>
            <person name="Schmutz J."/>
            <person name="Skrede I."/>
            <person name="Stenlid J."/>
            <person name="Wiebenga A."/>
            <person name="Xie X."/>
            <person name="Kues U."/>
            <person name="Hibbett D.S."/>
            <person name="Hoffmeister D."/>
            <person name="Hogberg N."/>
            <person name="Martin F."/>
            <person name="Grigoriev I.V."/>
            <person name="Watkinson S.C."/>
        </authorList>
    </citation>
    <scope>NUCLEOTIDE SEQUENCE</scope>
    <source>
        <strain evidence="3">S7.9</strain>
    </source>
</reference>
<dbReference type="AlphaFoldDB" id="F8P0F2"/>
<dbReference type="Proteomes" id="UP000008064">
    <property type="component" value="Unassembled WGS sequence"/>
</dbReference>
<dbReference type="HOGENOM" id="CLU_1571586_0_0_1"/>
<gene>
    <name evidence="3" type="ORF">SERLADRAFT_469515</name>
</gene>
<dbReference type="KEGG" id="sla:SERLADRAFT_469515"/>
<accession>F8P0F2</accession>
<proteinExistence type="predicted"/>
<keyword evidence="2" id="KW-0472">Membrane</keyword>
<evidence type="ECO:0008006" key="4">
    <source>
        <dbReference type="Google" id="ProtNLM"/>
    </source>
</evidence>
<evidence type="ECO:0000256" key="1">
    <source>
        <dbReference type="SAM" id="MobiDB-lite"/>
    </source>
</evidence>
<feature type="compositionally biased region" description="Pro residues" evidence="1">
    <location>
        <begin position="1"/>
        <end position="12"/>
    </location>
</feature>
<dbReference type="GeneID" id="18819617"/>